<dbReference type="AlphaFoldDB" id="A0A286H166"/>
<evidence type="ECO:0000256" key="1">
    <source>
        <dbReference type="SAM" id="MobiDB-lite"/>
    </source>
</evidence>
<accession>A0A286H166</accession>
<proteinExistence type="predicted"/>
<gene>
    <name evidence="2" type="ORF">SAMN05421508_11919</name>
</gene>
<keyword evidence="3" id="KW-1185">Reference proteome</keyword>
<dbReference type="Proteomes" id="UP000219621">
    <property type="component" value="Unassembled WGS sequence"/>
</dbReference>
<feature type="region of interest" description="Disordered" evidence="1">
    <location>
        <begin position="24"/>
        <end position="53"/>
    </location>
</feature>
<protein>
    <submittedName>
        <fullName evidence="2">Uncharacterized protein</fullName>
    </submittedName>
</protein>
<evidence type="ECO:0000313" key="3">
    <source>
        <dbReference type="Proteomes" id="UP000219621"/>
    </source>
</evidence>
<dbReference type="EMBL" id="OCNJ01000019">
    <property type="protein sequence ID" value="SOE01528.1"/>
    <property type="molecule type" value="Genomic_DNA"/>
</dbReference>
<organism evidence="2 3">
    <name type="scientific">Caenispirillum bisanense</name>
    <dbReference type="NCBI Taxonomy" id="414052"/>
    <lineage>
        <taxon>Bacteria</taxon>
        <taxon>Pseudomonadati</taxon>
        <taxon>Pseudomonadota</taxon>
        <taxon>Alphaproteobacteria</taxon>
        <taxon>Rhodospirillales</taxon>
        <taxon>Novispirillaceae</taxon>
        <taxon>Caenispirillum</taxon>
    </lineage>
</organism>
<evidence type="ECO:0000313" key="2">
    <source>
        <dbReference type="EMBL" id="SOE01528.1"/>
    </source>
</evidence>
<sequence>MSTPTHPDSDDVILTWEEITDLGLEEAPADAGPSWEEIRKARRRGRTDDDQRH</sequence>
<name>A0A286H166_9PROT</name>
<reference evidence="2 3" key="1">
    <citation type="submission" date="2017-09" db="EMBL/GenBank/DDBJ databases">
        <authorList>
            <person name="Ehlers B."/>
            <person name="Leendertz F.H."/>
        </authorList>
    </citation>
    <scope>NUCLEOTIDE SEQUENCE [LARGE SCALE GENOMIC DNA]</scope>
    <source>
        <strain evidence="2 3">USBA 140</strain>
    </source>
</reference>